<protein>
    <submittedName>
        <fullName evidence="2">Uncharacterized protein</fullName>
    </submittedName>
</protein>
<feature type="region of interest" description="Disordered" evidence="1">
    <location>
        <begin position="1"/>
        <end position="24"/>
    </location>
</feature>
<dbReference type="EMBL" id="CAKOGP040000779">
    <property type="protein sequence ID" value="CAJ1939253.1"/>
    <property type="molecule type" value="Genomic_DNA"/>
</dbReference>
<gene>
    <name evidence="2" type="ORF">CYCCA115_LOCUS6504</name>
</gene>
<comment type="caution">
    <text evidence="2">The sequence shown here is derived from an EMBL/GenBank/DDBJ whole genome shotgun (WGS) entry which is preliminary data.</text>
</comment>
<organism evidence="2 3">
    <name type="scientific">Cylindrotheca closterium</name>
    <dbReference type="NCBI Taxonomy" id="2856"/>
    <lineage>
        <taxon>Eukaryota</taxon>
        <taxon>Sar</taxon>
        <taxon>Stramenopiles</taxon>
        <taxon>Ochrophyta</taxon>
        <taxon>Bacillariophyta</taxon>
        <taxon>Bacillariophyceae</taxon>
        <taxon>Bacillariophycidae</taxon>
        <taxon>Bacillariales</taxon>
        <taxon>Bacillariaceae</taxon>
        <taxon>Cylindrotheca</taxon>
    </lineage>
</organism>
<sequence length="136" mass="14977">MSTANNMNMAQTSMNASKTSMKRSDGMKRKIVLSSRLPATTVAANPMRNLLSDSNEKSRFDLIDTALGIVDSPLSSSDDNVAKRRGSMLQRRGSLLCQRRTSELLSDNCDRLSELLLLNSQGLVDFSSDDESDLEE</sequence>
<reference evidence="2" key="1">
    <citation type="submission" date="2023-08" db="EMBL/GenBank/DDBJ databases">
        <authorList>
            <person name="Audoor S."/>
            <person name="Bilcke G."/>
        </authorList>
    </citation>
    <scope>NUCLEOTIDE SEQUENCE</scope>
</reference>
<dbReference type="Proteomes" id="UP001295423">
    <property type="component" value="Unassembled WGS sequence"/>
</dbReference>
<name>A0AAD2FGR3_9STRA</name>
<feature type="compositionally biased region" description="Polar residues" evidence="1">
    <location>
        <begin position="1"/>
        <end position="19"/>
    </location>
</feature>
<evidence type="ECO:0000313" key="3">
    <source>
        <dbReference type="Proteomes" id="UP001295423"/>
    </source>
</evidence>
<keyword evidence="3" id="KW-1185">Reference proteome</keyword>
<evidence type="ECO:0000313" key="2">
    <source>
        <dbReference type="EMBL" id="CAJ1939253.1"/>
    </source>
</evidence>
<accession>A0AAD2FGR3</accession>
<proteinExistence type="predicted"/>
<dbReference type="AlphaFoldDB" id="A0AAD2FGR3"/>
<evidence type="ECO:0000256" key="1">
    <source>
        <dbReference type="SAM" id="MobiDB-lite"/>
    </source>
</evidence>